<sequence>MTENDRTSVIDTLRATPTPVRYLLGGVLINQLGAFVQTFLVLYLTHRDLTIRDAGLGLVAYSAGTIFGTMLGGEATQRFGPRTTIMVAMAGSAPLVAVIPWLSRPGRLGWLLVVIALAGLLAQAYRPAAAVLLSDLMPERYHVMAFSMMRIALNTGAAVAPLIAAGLILVDWNALFWVDGATTLVYSALAFVLLPRRTAAPEEAPRDSQDAAEQAPPPVTGRAAYVAMLHDRRYMFYLFAVLLGTICYVQSAMALPLEVVADHYPTSLYSGVLTVSSLVLITCELKITTYITRLPTHIAVAGGHLVNSAGFAVYALAVHSPVFVLVGAVLAVSGLMIAGPSMFAHPATFPAALKARYIGTMQAVAGLASALGPLFGVFVWTRLGGGFWLLVAGINVAAGLLAMAGLSRPAEAKAGAEPRPGAETGPGAEADTGPGSVPGSGPGSGPDANTKGGQEVVGGTA</sequence>
<proteinExistence type="predicted"/>
<feature type="transmembrane region" description="Helical" evidence="8">
    <location>
        <begin position="357"/>
        <end position="380"/>
    </location>
</feature>
<evidence type="ECO:0000256" key="1">
    <source>
        <dbReference type="ARBA" id="ARBA00004651"/>
    </source>
</evidence>
<feature type="transmembrane region" description="Helical" evidence="8">
    <location>
        <begin position="297"/>
        <end position="317"/>
    </location>
</feature>
<dbReference type="InterPro" id="IPR011701">
    <property type="entry name" value="MFS"/>
</dbReference>
<keyword evidence="11" id="KW-1185">Reference proteome</keyword>
<evidence type="ECO:0000313" key="11">
    <source>
        <dbReference type="Proteomes" id="UP001595765"/>
    </source>
</evidence>
<dbReference type="SUPFAM" id="SSF103473">
    <property type="entry name" value="MFS general substrate transporter"/>
    <property type="match status" value="1"/>
</dbReference>
<evidence type="ECO:0000256" key="6">
    <source>
        <dbReference type="ARBA" id="ARBA00023136"/>
    </source>
</evidence>
<feature type="transmembrane region" description="Helical" evidence="8">
    <location>
        <begin position="386"/>
        <end position="406"/>
    </location>
</feature>
<keyword evidence="5 8" id="KW-1133">Transmembrane helix</keyword>
<dbReference type="PANTHER" id="PTHR23517">
    <property type="entry name" value="RESISTANCE PROTEIN MDTM, PUTATIVE-RELATED-RELATED"/>
    <property type="match status" value="1"/>
</dbReference>
<comment type="subcellular location">
    <subcellularLocation>
        <location evidence="1">Cell membrane</location>
        <topology evidence="1">Multi-pass membrane protein</topology>
    </subcellularLocation>
</comment>
<keyword evidence="2" id="KW-0813">Transport</keyword>
<evidence type="ECO:0000259" key="9">
    <source>
        <dbReference type="PROSITE" id="PS50850"/>
    </source>
</evidence>
<dbReference type="InterPro" id="IPR036259">
    <property type="entry name" value="MFS_trans_sf"/>
</dbReference>
<dbReference type="EMBL" id="JBHSBB010000007">
    <property type="protein sequence ID" value="MFC4031268.1"/>
    <property type="molecule type" value="Genomic_DNA"/>
</dbReference>
<feature type="transmembrane region" description="Helical" evidence="8">
    <location>
        <begin position="267"/>
        <end position="285"/>
    </location>
</feature>
<feature type="domain" description="Major facilitator superfamily (MFS) profile" evidence="9">
    <location>
        <begin position="18"/>
        <end position="410"/>
    </location>
</feature>
<keyword evidence="6 8" id="KW-0472">Membrane</keyword>
<feature type="transmembrane region" description="Helical" evidence="8">
    <location>
        <begin position="20"/>
        <end position="42"/>
    </location>
</feature>
<feature type="transmembrane region" description="Helical" evidence="8">
    <location>
        <begin position="174"/>
        <end position="194"/>
    </location>
</feature>
<name>A0ABV8HGU6_9ACTN</name>
<evidence type="ECO:0000256" key="4">
    <source>
        <dbReference type="ARBA" id="ARBA00022692"/>
    </source>
</evidence>
<dbReference type="Pfam" id="PF07690">
    <property type="entry name" value="MFS_1"/>
    <property type="match status" value="1"/>
</dbReference>
<feature type="region of interest" description="Disordered" evidence="7">
    <location>
        <begin position="412"/>
        <end position="461"/>
    </location>
</feature>
<evidence type="ECO:0000256" key="2">
    <source>
        <dbReference type="ARBA" id="ARBA00022448"/>
    </source>
</evidence>
<keyword evidence="4 8" id="KW-0812">Transmembrane</keyword>
<feature type="transmembrane region" description="Helical" evidence="8">
    <location>
        <begin position="54"/>
        <end position="73"/>
    </location>
</feature>
<organism evidence="10 11">
    <name type="scientific">Streptomyces polygonati</name>
    <dbReference type="NCBI Taxonomy" id="1617087"/>
    <lineage>
        <taxon>Bacteria</taxon>
        <taxon>Bacillati</taxon>
        <taxon>Actinomycetota</taxon>
        <taxon>Actinomycetes</taxon>
        <taxon>Kitasatosporales</taxon>
        <taxon>Streptomycetaceae</taxon>
        <taxon>Streptomyces</taxon>
    </lineage>
</organism>
<keyword evidence="3" id="KW-1003">Cell membrane</keyword>
<feature type="transmembrane region" description="Helical" evidence="8">
    <location>
        <begin position="323"/>
        <end position="345"/>
    </location>
</feature>
<dbReference type="RefSeq" id="WP_386427285.1">
    <property type="nucleotide sequence ID" value="NZ_JBHSBB010000007.1"/>
</dbReference>
<feature type="transmembrane region" description="Helical" evidence="8">
    <location>
        <begin position="85"/>
        <end position="102"/>
    </location>
</feature>
<feature type="transmembrane region" description="Helical" evidence="8">
    <location>
        <begin position="234"/>
        <end position="255"/>
    </location>
</feature>
<dbReference type="InterPro" id="IPR020846">
    <property type="entry name" value="MFS_dom"/>
</dbReference>
<dbReference type="Proteomes" id="UP001595765">
    <property type="component" value="Unassembled WGS sequence"/>
</dbReference>
<protein>
    <submittedName>
        <fullName evidence="10">MFS transporter</fullName>
    </submittedName>
</protein>
<evidence type="ECO:0000256" key="5">
    <source>
        <dbReference type="ARBA" id="ARBA00022989"/>
    </source>
</evidence>
<feature type="transmembrane region" description="Helical" evidence="8">
    <location>
        <begin position="146"/>
        <end position="168"/>
    </location>
</feature>
<evidence type="ECO:0000256" key="8">
    <source>
        <dbReference type="SAM" id="Phobius"/>
    </source>
</evidence>
<gene>
    <name evidence="10" type="ORF">ACFO3J_07240</name>
</gene>
<accession>A0ABV8HGU6</accession>
<dbReference type="InterPro" id="IPR050171">
    <property type="entry name" value="MFS_Transporters"/>
</dbReference>
<feature type="transmembrane region" description="Helical" evidence="8">
    <location>
        <begin position="108"/>
        <end position="125"/>
    </location>
</feature>
<comment type="caution">
    <text evidence="10">The sequence shown here is derived from an EMBL/GenBank/DDBJ whole genome shotgun (WGS) entry which is preliminary data.</text>
</comment>
<evidence type="ECO:0000256" key="3">
    <source>
        <dbReference type="ARBA" id="ARBA00022475"/>
    </source>
</evidence>
<dbReference type="Gene3D" id="1.20.1250.20">
    <property type="entry name" value="MFS general substrate transporter like domains"/>
    <property type="match status" value="1"/>
</dbReference>
<dbReference type="PROSITE" id="PS50850">
    <property type="entry name" value="MFS"/>
    <property type="match status" value="1"/>
</dbReference>
<reference evidence="11" key="1">
    <citation type="journal article" date="2019" name="Int. J. Syst. Evol. Microbiol.">
        <title>The Global Catalogue of Microorganisms (GCM) 10K type strain sequencing project: providing services to taxonomists for standard genome sequencing and annotation.</title>
        <authorList>
            <consortium name="The Broad Institute Genomics Platform"/>
            <consortium name="The Broad Institute Genome Sequencing Center for Infectious Disease"/>
            <person name="Wu L."/>
            <person name="Ma J."/>
        </authorList>
    </citation>
    <scope>NUCLEOTIDE SEQUENCE [LARGE SCALE GENOMIC DNA]</scope>
    <source>
        <strain evidence="11">CGMCC 4.7237</strain>
    </source>
</reference>
<evidence type="ECO:0000313" key="10">
    <source>
        <dbReference type="EMBL" id="MFC4031268.1"/>
    </source>
</evidence>
<dbReference type="PANTHER" id="PTHR23517:SF2">
    <property type="entry name" value="MULTIDRUG RESISTANCE PROTEIN MDTH"/>
    <property type="match status" value="1"/>
</dbReference>
<evidence type="ECO:0000256" key="7">
    <source>
        <dbReference type="SAM" id="MobiDB-lite"/>
    </source>
</evidence>